<name>A0A517MYI0_9BACT</name>
<gene>
    <name evidence="7" type="primary">resA_10</name>
    <name evidence="7" type="ORF">HG15A2_32650</name>
</gene>
<feature type="chain" id="PRO_5021956971" evidence="5">
    <location>
        <begin position="36"/>
        <end position="640"/>
    </location>
</feature>
<evidence type="ECO:0000256" key="1">
    <source>
        <dbReference type="ARBA" id="ARBA00004196"/>
    </source>
</evidence>
<dbReference type="SUPFAM" id="SSF52833">
    <property type="entry name" value="Thioredoxin-like"/>
    <property type="match status" value="1"/>
</dbReference>
<dbReference type="PANTHER" id="PTHR42852:SF6">
    <property type="entry name" value="THIOL:DISULFIDE INTERCHANGE PROTEIN DSBE"/>
    <property type="match status" value="1"/>
</dbReference>
<dbReference type="Gene3D" id="3.40.30.10">
    <property type="entry name" value="Glutaredoxin"/>
    <property type="match status" value="1"/>
</dbReference>
<dbReference type="InterPro" id="IPR011990">
    <property type="entry name" value="TPR-like_helical_dom_sf"/>
</dbReference>
<evidence type="ECO:0000259" key="6">
    <source>
        <dbReference type="PROSITE" id="PS51352"/>
    </source>
</evidence>
<keyword evidence="2" id="KW-0201">Cytochrome c-type biogenesis</keyword>
<dbReference type="Gene3D" id="1.25.40.10">
    <property type="entry name" value="Tetratricopeptide repeat domain"/>
    <property type="match status" value="1"/>
</dbReference>
<evidence type="ECO:0000256" key="2">
    <source>
        <dbReference type="ARBA" id="ARBA00022748"/>
    </source>
</evidence>
<keyword evidence="8" id="KW-1185">Reference proteome</keyword>
<evidence type="ECO:0000256" key="3">
    <source>
        <dbReference type="ARBA" id="ARBA00023157"/>
    </source>
</evidence>
<keyword evidence="4" id="KW-0676">Redox-active center</keyword>
<accession>A0A517MYI0</accession>
<dbReference type="SUPFAM" id="SSF48452">
    <property type="entry name" value="TPR-like"/>
    <property type="match status" value="1"/>
</dbReference>
<dbReference type="InterPro" id="IPR012336">
    <property type="entry name" value="Thioredoxin-like_fold"/>
</dbReference>
<protein>
    <submittedName>
        <fullName evidence="7">Thiol-disulfide oxidoreductase ResA</fullName>
    </submittedName>
</protein>
<dbReference type="PANTHER" id="PTHR42852">
    <property type="entry name" value="THIOL:DISULFIDE INTERCHANGE PROTEIN DSBE"/>
    <property type="match status" value="1"/>
</dbReference>
<comment type="subcellular location">
    <subcellularLocation>
        <location evidence="1">Cell envelope</location>
    </subcellularLocation>
</comment>
<proteinExistence type="predicted"/>
<dbReference type="GO" id="GO:0006950">
    <property type="term" value="P:response to stress"/>
    <property type="evidence" value="ECO:0007669"/>
    <property type="project" value="UniProtKB-ARBA"/>
</dbReference>
<sequence precursor="true">MNATTIHAVGILRRPVCQLTVALGMLALCAGIAQAAPSVADALKLKPVQNQVDYDTPESSDIEKCAIKAEKINGMTAWVVRGPNGNVLRQFADTNGDNVVDAWSYFLDGLEVYRDIDGDFNGKADQYRWFQTAGSRWGSDRNEDGNIDSWKLISPEEVAEEAVEAARSRNPARFARLLITEADLKELGMSKTLANRIRKRASSSAGAFKALVQSGDVGKQSTFSDFGGMRPGMVPAGTLGLKGDLLVYENVWAMVSDGQKHEQLQLGTMVRVNDSWKLIDGPTIGSTQQAAAPIFFDTGGGGAAQQMAGGGEAASDEVQAILVKMEKLDVAMGNASPTSLKKLIAERADVLEELVAKSSPGEEKEQWLRQLADMLSASVQDRNYPEGADRLKRWVDHLAKEKASKNIQTYFIFRSMQADYGAALAAPKADYSKVHSAWLKQLEAFVDKHGSSEHAAEALLQLAMASEISGETEESLEWYDQLAKNFPNSQQARKAKGAMTRLTSEGKAISLKGKTVDGRDIDLKMFRGKPVVIQYWISSYKSCKAEHAVLKDLYGKFGGKNFEVIGVNLDYTRQEVEQYLKSNPLKWPQVYESGGFDSRLANEMGVNILPLMMVVDANGKVSNRSVQAAELETELKKVMK</sequence>
<dbReference type="InterPro" id="IPR050553">
    <property type="entry name" value="Thioredoxin_ResA/DsbE_sf"/>
</dbReference>
<feature type="domain" description="Thioredoxin" evidence="6">
    <location>
        <begin position="502"/>
        <end position="640"/>
    </location>
</feature>
<reference evidence="7 8" key="1">
    <citation type="submission" date="2019-02" db="EMBL/GenBank/DDBJ databases">
        <title>Deep-cultivation of Planctomycetes and their phenomic and genomic characterization uncovers novel biology.</title>
        <authorList>
            <person name="Wiegand S."/>
            <person name="Jogler M."/>
            <person name="Boedeker C."/>
            <person name="Pinto D."/>
            <person name="Vollmers J."/>
            <person name="Rivas-Marin E."/>
            <person name="Kohn T."/>
            <person name="Peeters S.H."/>
            <person name="Heuer A."/>
            <person name="Rast P."/>
            <person name="Oberbeckmann S."/>
            <person name="Bunk B."/>
            <person name="Jeske O."/>
            <person name="Meyerdierks A."/>
            <person name="Storesund J.E."/>
            <person name="Kallscheuer N."/>
            <person name="Luecker S."/>
            <person name="Lage O.M."/>
            <person name="Pohl T."/>
            <person name="Merkel B.J."/>
            <person name="Hornburger P."/>
            <person name="Mueller R.-W."/>
            <person name="Bruemmer F."/>
            <person name="Labrenz M."/>
            <person name="Spormann A.M."/>
            <person name="Op den Camp H."/>
            <person name="Overmann J."/>
            <person name="Amann R."/>
            <person name="Jetten M.S.M."/>
            <person name="Mascher T."/>
            <person name="Medema M.H."/>
            <person name="Devos D.P."/>
            <person name="Kaster A.-K."/>
            <person name="Ovreas L."/>
            <person name="Rohde M."/>
            <person name="Galperin M.Y."/>
            <person name="Jogler C."/>
        </authorList>
    </citation>
    <scope>NUCLEOTIDE SEQUENCE [LARGE SCALE GENOMIC DNA]</scope>
    <source>
        <strain evidence="7 8">HG15A2</strain>
    </source>
</reference>
<evidence type="ECO:0000256" key="5">
    <source>
        <dbReference type="SAM" id="SignalP"/>
    </source>
</evidence>
<evidence type="ECO:0000313" key="8">
    <source>
        <dbReference type="Proteomes" id="UP000319852"/>
    </source>
</evidence>
<dbReference type="CDD" id="cd02966">
    <property type="entry name" value="TlpA_like_family"/>
    <property type="match status" value="1"/>
</dbReference>
<keyword evidence="3" id="KW-1015">Disulfide bond</keyword>
<dbReference type="InterPro" id="IPR036249">
    <property type="entry name" value="Thioredoxin-like_sf"/>
</dbReference>
<dbReference type="GO" id="GO:0017004">
    <property type="term" value="P:cytochrome complex assembly"/>
    <property type="evidence" value="ECO:0007669"/>
    <property type="project" value="UniProtKB-KW"/>
</dbReference>
<dbReference type="KEGG" id="amob:HG15A2_32650"/>
<organism evidence="7 8">
    <name type="scientific">Adhaeretor mobilis</name>
    <dbReference type="NCBI Taxonomy" id="1930276"/>
    <lineage>
        <taxon>Bacteria</taxon>
        <taxon>Pseudomonadati</taxon>
        <taxon>Planctomycetota</taxon>
        <taxon>Planctomycetia</taxon>
        <taxon>Pirellulales</taxon>
        <taxon>Lacipirellulaceae</taxon>
        <taxon>Adhaeretor</taxon>
    </lineage>
</organism>
<dbReference type="GO" id="GO:0030313">
    <property type="term" value="C:cell envelope"/>
    <property type="evidence" value="ECO:0007669"/>
    <property type="project" value="UniProtKB-SubCell"/>
</dbReference>
<keyword evidence="5" id="KW-0732">Signal</keyword>
<dbReference type="OrthoDB" id="252709at2"/>
<dbReference type="PROSITE" id="PS51352">
    <property type="entry name" value="THIOREDOXIN_2"/>
    <property type="match status" value="1"/>
</dbReference>
<dbReference type="InterPro" id="IPR013766">
    <property type="entry name" value="Thioredoxin_domain"/>
</dbReference>
<dbReference type="EMBL" id="CP036263">
    <property type="protein sequence ID" value="QDS99934.1"/>
    <property type="molecule type" value="Genomic_DNA"/>
</dbReference>
<evidence type="ECO:0000313" key="7">
    <source>
        <dbReference type="EMBL" id="QDS99934.1"/>
    </source>
</evidence>
<evidence type="ECO:0000256" key="4">
    <source>
        <dbReference type="ARBA" id="ARBA00023284"/>
    </source>
</evidence>
<dbReference type="AlphaFoldDB" id="A0A517MYI0"/>
<feature type="signal peptide" evidence="5">
    <location>
        <begin position="1"/>
        <end position="35"/>
    </location>
</feature>
<dbReference type="Pfam" id="PF13905">
    <property type="entry name" value="Thioredoxin_8"/>
    <property type="match status" value="1"/>
</dbReference>
<dbReference type="Proteomes" id="UP000319852">
    <property type="component" value="Chromosome"/>
</dbReference>
<dbReference type="RefSeq" id="WP_145061080.1">
    <property type="nucleotide sequence ID" value="NZ_CP036263.1"/>
</dbReference>